<feature type="region of interest" description="Disordered" evidence="1">
    <location>
        <begin position="509"/>
        <end position="588"/>
    </location>
</feature>
<accession>A0A1L7WJ55</accession>
<feature type="compositionally biased region" description="Polar residues" evidence="1">
    <location>
        <begin position="384"/>
        <end position="398"/>
    </location>
</feature>
<feature type="region of interest" description="Disordered" evidence="1">
    <location>
        <begin position="153"/>
        <end position="213"/>
    </location>
</feature>
<feature type="compositionally biased region" description="Low complexity" evidence="1">
    <location>
        <begin position="805"/>
        <end position="816"/>
    </location>
</feature>
<dbReference type="EMBL" id="FJOG01000003">
    <property type="protein sequence ID" value="CZR52797.1"/>
    <property type="molecule type" value="Genomic_DNA"/>
</dbReference>
<keyword evidence="3" id="KW-1185">Reference proteome</keyword>
<feature type="region of interest" description="Disordered" evidence="1">
    <location>
        <begin position="924"/>
        <end position="1067"/>
    </location>
</feature>
<feature type="compositionally biased region" description="Polar residues" evidence="1">
    <location>
        <begin position="186"/>
        <end position="195"/>
    </location>
</feature>
<organism evidence="2 3">
    <name type="scientific">Phialocephala subalpina</name>
    <dbReference type="NCBI Taxonomy" id="576137"/>
    <lineage>
        <taxon>Eukaryota</taxon>
        <taxon>Fungi</taxon>
        <taxon>Dikarya</taxon>
        <taxon>Ascomycota</taxon>
        <taxon>Pezizomycotina</taxon>
        <taxon>Leotiomycetes</taxon>
        <taxon>Helotiales</taxon>
        <taxon>Mollisiaceae</taxon>
        <taxon>Phialocephala</taxon>
        <taxon>Phialocephala fortinii species complex</taxon>
    </lineage>
</organism>
<feature type="region of interest" description="Disordered" evidence="1">
    <location>
        <begin position="606"/>
        <end position="641"/>
    </location>
</feature>
<feature type="compositionally biased region" description="Basic and acidic residues" evidence="1">
    <location>
        <begin position="1020"/>
        <end position="1034"/>
    </location>
</feature>
<feature type="region of interest" description="Disordered" evidence="1">
    <location>
        <begin position="384"/>
        <end position="406"/>
    </location>
</feature>
<feature type="region of interest" description="Disordered" evidence="1">
    <location>
        <begin position="1144"/>
        <end position="1189"/>
    </location>
</feature>
<feature type="region of interest" description="Disordered" evidence="1">
    <location>
        <begin position="233"/>
        <end position="254"/>
    </location>
</feature>
<feature type="region of interest" description="Disordered" evidence="1">
    <location>
        <begin position="800"/>
        <end position="823"/>
    </location>
</feature>
<protein>
    <submittedName>
        <fullName evidence="2">Uncharacterized protein</fullName>
    </submittedName>
</protein>
<feature type="compositionally biased region" description="Polar residues" evidence="1">
    <location>
        <begin position="516"/>
        <end position="527"/>
    </location>
</feature>
<evidence type="ECO:0000313" key="2">
    <source>
        <dbReference type="EMBL" id="CZR52797.1"/>
    </source>
</evidence>
<feature type="compositionally biased region" description="Polar residues" evidence="1">
    <location>
        <begin position="1051"/>
        <end position="1066"/>
    </location>
</feature>
<reference evidence="2 3" key="1">
    <citation type="submission" date="2016-03" db="EMBL/GenBank/DDBJ databases">
        <authorList>
            <person name="Ploux O."/>
        </authorList>
    </citation>
    <scope>NUCLEOTIDE SEQUENCE [LARGE SCALE GENOMIC DNA]</scope>
    <source>
        <strain evidence="2 3">UAMH 11012</strain>
    </source>
</reference>
<feature type="compositionally biased region" description="Low complexity" evidence="1">
    <location>
        <begin position="329"/>
        <end position="341"/>
    </location>
</feature>
<proteinExistence type="predicted"/>
<evidence type="ECO:0000313" key="3">
    <source>
        <dbReference type="Proteomes" id="UP000184330"/>
    </source>
</evidence>
<feature type="compositionally biased region" description="Basic and acidic residues" evidence="1">
    <location>
        <begin position="159"/>
        <end position="170"/>
    </location>
</feature>
<dbReference type="OrthoDB" id="10645722at2759"/>
<gene>
    <name evidence="2" type="ORF">PAC_02674</name>
</gene>
<dbReference type="Proteomes" id="UP000184330">
    <property type="component" value="Unassembled WGS sequence"/>
</dbReference>
<evidence type="ECO:0000256" key="1">
    <source>
        <dbReference type="SAM" id="MobiDB-lite"/>
    </source>
</evidence>
<feature type="compositionally biased region" description="Polar residues" evidence="1">
    <location>
        <begin position="1160"/>
        <end position="1175"/>
    </location>
</feature>
<feature type="compositionally biased region" description="Basic and acidic residues" evidence="1">
    <location>
        <begin position="625"/>
        <end position="638"/>
    </location>
</feature>
<feature type="region of interest" description="Disordered" evidence="1">
    <location>
        <begin position="329"/>
        <end position="354"/>
    </location>
</feature>
<sequence>MEGRPAFMFHWSAITDWTLPREVLEAVHPFDRTVVCPHLLTDDQLEAFIEALPFHPILENELLRRPKLRRIRQLRFFLEIEPDNMEYYVAYLNGTRRREDNVVKESSRRLEALLERPDFLARLDRVNRQYAEQNTIGSRRSFSFTKRLRGGQMFGLRRRSSDNKAAERRGSPASQTTPSTATLQSRTASGTSQPASLFRDGFLPGMNGTSPGGAQRLSPWVACWITTPQCPTDRPENHFHQPRGPPEVGSAQRSLSDGFSEFGVRPNRDQYPHFRVSFEEVHPSHPPVENTPPRQPRTFYPLSSSSDQEPINSNTCTVTRPSFRRAIASSERGISRSGRSSQQPSILLRQKTRDRVNDALPRSASIARHVESLSHFSLLNDDSASSHESATVTVNEQSDGTRAEVSESPALFSPFDYVSPFHPQVDTPPSISSTDFSRTSSSDFTEFSTPATDFLDFRLLPFFSQGNRTTRLALVRQPAWYRPAGSPTVLGASSYPPPPADDCPSYQRGTSHPVLPSTTSLQARQNVQPTRPTPRRQREVYRPARAITIPEPSSYLPPPPDDCPLEQRGTPHLVRPSSHAQRSVRTQGPVEPWKLAKVIAFGKRAVSQSANGNPRLPRRQRANAVHRDPRIEEVKTPDTRYQQVQSYQPFGKPMEAQHQTEESTTPNAEHSLPNLSEFGLLSIRPAPPPPEDIFGVRPSTPFPGSPEHDTYVNTGAAEAWAAPAEEDVWASQRPPSPSDTEILDRLRSSLDSVTRRANVERYLSTMGIDCPSSTSPPLASFPSLRRHLDDVQGDVLMEDAEDSTIQDTKIDTQQTQSESGQHPSLEVEIETQNHAMDPNSGRRLSFQGLQQAQAELPPRYSPPPQAASPVSFAPPALASVNREGTTSENGTQQHEEFNLSTPLEHLVPPILDRHTQAWDLSTPLTPPHPRPPVSSLSQPLAKVENVNSRRSAPSVRRLDSMPGWLFRPPPKSGAFEVRPVVNRDEDDVSSTSSRTLENEVVVEMVEDRGAKASPPTTVERQSEDGFGGEERPSDESYEMPTSQDIERMNSNDEGGNQSQLPRTSSRLPIIDHIENVETIDTTSLPPSSYGNNDLYTGRVEIEETNTTRAFTALRHEDYPFPVMQPPRPPLVRRNASSDVRANAFTSSNEAVVPRRPLSAPTVQSVPEIQEHSQPPTADPPSYRASSAPTQPMHLVPVDHAQHIGHHIWTGVGIVPQSTSLNERRDPFDLAVGEMEEGHLDDDDEWVRASLTRDRARRDDDAWDMQRGRTPDRVRMGNNMVGFGDRIRGGSGSEGEANLDKVVVLLIYQQKAWIKDELKIVLGIGRGWSRVTEIFAFFVTISDIAYILHY</sequence>
<name>A0A1L7WJ55_9HELO</name>
<feature type="compositionally biased region" description="Low complexity" evidence="1">
    <location>
        <begin position="171"/>
        <end position="185"/>
    </location>
</feature>